<dbReference type="AlphaFoldDB" id="T1J9D5"/>
<evidence type="ECO:0008006" key="3">
    <source>
        <dbReference type="Google" id="ProtNLM"/>
    </source>
</evidence>
<name>T1J9D5_STRMM</name>
<reference evidence="2" key="1">
    <citation type="submission" date="2011-05" db="EMBL/GenBank/DDBJ databases">
        <authorList>
            <person name="Richards S.R."/>
            <person name="Qu J."/>
            <person name="Jiang H."/>
            <person name="Jhangiani S.N."/>
            <person name="Agravi P."/>
            <person name="Goodspeed R."/>
            <person name="Gross S."/>
            <person name="Mandapat C."/>
            <person name="Jackson L."/>
            <person name="Mathew T."/>
            <person name="Pu L."/>
            <person name="Thornton R."/>
            <person name="Saada N."/>
            <person name="Wilczek-Boney K.B."/>
            <person name="Lee S."/>
            <person name="Kovar C."/>
            <person name="Wu Y."/>
            <person name="Scherer S.E."/>
            <person name="Worley K.C."/>
            <person name="Muzny D.M."/>
            <person name="Gibbs R."/>
        </authorList>
    </citation>
    <scope>NUCLEOTIDE SEQUENCE</scope>
    <source>
        <strain evidence="2">Brora</strain>
    </source>
</reference>
<dbReference type="PhylomeDB" id="T1J9D5"/>
<organism evidence="1 2">
    <name type="scientific">Strigamia maritima</name>
    <name type="common">European centipede</name>
    <name type="synonym">Geophilus maritimus</name>
    <dbReference type="NCBI Taxonomy" id="126957"/>
    <lineage>
        <taxon>Eukaryota</taxon>
        <taxon>Metazoa</taxon>
        <taxon>Ecdysozoa</taxon>
        <taxon>Arthropoda</taxon>
        <taxon>Myriapoda</taxon>
        <taxon>Chilopoda</taxon>
        <taxon>Pleurostigmophora</taxon>
        <taxon>Geophilomorpha</taxon>
        <taxon>Linotaeniidae</taxon>
        <taxon>Strigamia</taxon>
    </lineage>
</organism>
<dbReference type="EnsemblMetazoa" id="SMAR010331-RA">
    <property type="protein sequence ID" value="SMAR010331-PA"/>
    <property type="gene ID" value="SMAR010331"/>
</dbReference>
<evidence type="ECO:0000313" key="1">
    <source>
        <dbReference type="EnsemblMetazoa" id="SMAR010331-PA"/>
    </source>
</evidence>
<dbReference type="Proteomes" id="UP000014500">
    <property type="component" value="Unassembled WGS sequence"/>
</dbReference>
<evidence type="ECO:0000313" key="2">
    <source>
        <dbReference type="Proteomes" id="UP000014500"/>
    </source>
</evidence>
<dbReference type="HOGENOM" id="CLU_2111929_0_0_1"/>
<proteinExistence type="predicted"/>
<protein>
    <recommendedName>
        <fullName evidence="3">MULE transposase domain-containing protein</fullName>
    </recommendedName>
</protein>
<dbReference type="EMBL" id="JH431971">
    <property type="status" value="NOT_ANNOTATED_CDS"/>
    <property type="molecule type" value="Genomic_DNA"/>
</dbReference>
<accession>T1J9D5</accession>
<dbReference type="STRING" id="126957.T1J9D5"/>
<reference evidence="1" key="2">
    <citation type="submission" date="2015-02" db="UniProtKB">
        <authorList>
            <consortium name="EnsemblMetazoa"/>
        </authorList>
    </citation>
    <scope>IDENTIFICATION</scope>
</reference>
<keyword evidence="2" id="KW-1185">Reference proteome</keyword>
<sequence>MAHLRSSRLYFTTDFGLFNGQDLIILTDFETGLLPAIQQIIPNTRNQGCWFHYCQALWRRVQTLGLTIEYKRNLDVPSIEEWIGNVGPFRLTVNNEPNRTNNAVESFHAGLIRQL</sequence>